<evidence type="ECO:0000313" key="3">
    <source>
        <dbReference type="EMBL" id="CCD15672.1"/>
    </source>
</evidence>
<feature type="compositionally biased region" description="Polar residues" evidence="2">
    <location>
        <begin position="63"/>
        <end position="87"/>
    </location>
</feature>
<dbReference type="OMA" id="MYNATIV"/>
<organism evidence="3 4">
    <name type="scientific">Trypanosoma congolense (strain IL3000)</name>
    <dbReference type="NCBI Taxonomy" id="1068625"/>
    <lineage>
        <taxon>Eukaryota</taxon>
        <taxon>Discoba</taxon>
        <taxon>Euglenozoa</taxon>
        <taxon>Kinetoplastea</taxon>
        <taxon>Metakinetoplastina</taxon>
        <taxon>Trypanosomatida</taxon>
        <taxon>Trypanosomatidae</taxon>
        <taxon>Trypanosoma</taxon>
        <taxon>Nannomonas</taxon>
    </lineage>
</organism>
<proteinExistence type="predicted"/>
<gene>
    <name evidence="3" type="ORF">TCIL3000_0_00750</name>
</gene>
<dbReference type="Proteomes" id="UP000000702">
    <property type="component" value="Unassembled WGS sequence"/>
</dbReference>
<sequence>MREEVLSSAQRIQLLRERLEMYNATIVEAMNVVAGTNNSAEEGISPAASDSRTPPPSSRRVSGTQGVSSLLRTNRNQTNKSHNSDPSSHAERGAVRDLDSASPFGADPRRSERRTAPPPPPSPPGPGQQFLASQSTSFSSEDLNDESSATFTDSQELFEDICVGSSTPSERREHSPGFDQPTEGRQSPILAPITTVCREGNDGTTDSHGKSWTSYYVKSQENKMSEESTRSAVHPRGEVVALDNNSDLMEVAVSEAPTPTPLSETASFTTLESTLYRMLFFEQSLNKLLSTIDIDNFPQCLPQQQKGLKLAAVRDGLIEEERALREKHNELSLSELRENDALVISDQIRRLLSECECTKWLFQRVFERKANVAEKSKLLQRRIAERDNKQKRVAENRETLAALERQVEEQERRL</sequence>
<protein>
    <submittedName>
        <fullName evidence="3">WGS project CAEQ00000000 data, annotated contig 26</fullName>
    </submittedName>
</protein>
<evidence type="ECO:0000313" key="4">
    <source>
        <dbReference type="Proteomes" id="UP000000702"/>
    </source>
</evidence>
<evidence type="ECO:0000256" key="2">
    <source>
        <dbReference type="SAM" id="MobiDB-lite"/>
    </source>
</evidence>
<keyword evidence="4" id="KW-1185">Reference proteome</keyword>
<reference evidence="3 4" key="2">
    <citation type="journal article" date="2012" name="Proc. Natl. Acad. Sci. U.S.A.">
        <title>Antigenic diversity is generated by distinct evolutionary mechanisms in African trypanosome species.</title>
        <authorList>
            <person name="Jackson A.P."/>
            <person name="Berry A."/>
            <person name="Aslett M."/>
            <person name="Allison H.C."/>
            <person name="Burton P."/>
            <person name="Vavrova-Anderson J."/>
            <person name="Brown R."/>
            <person name="Browne H."/>
            <person name="Corton N."/>
            <person name="Hauser H."/>
            <person name="Gamble J."/>
            <person name="Gilderthorp R."/>
            <person name="Marcello L."/>
            <person name="McQuillan J."/>
            <person name="Otto T.D."/>
            <person name="Quail M.A."/>
            <person name="Sanders M.J."/>
            <person name="van Tonder A."/>
            <person name="Ginger M.L."/>
            <person name="Field M.C."/>
            <person name="Barry J.D."/>
            <person name="Hertz-Fowler C."/>
            <person name="Berriman M."/>
        </authorList>
    </citation>
    <scope>NUCLEOTIDE SEQUENCE [LARGE SCALE GENOMIC DNA]</scope>
    <source>
        <strain evidence="3 4">IL3000</strain>
    </source>
</reference>
<dbReference type="AlphaFoldDB" id="F9WEG4"/>
<feature type="compositionally biased region" description="Polar residues" evidence="2">
    <location>
        <begin position="130"/>
        <end position="155"/>
    </location>
</feature>
<name>F9WEG4_TRYCI</name>
<feature type="compositionally biased region" description="Low complexity" evidence="2">
    <location>
        <begin position="45"/>
        <end position="62"/>
    </location>
</feature>
<accession>F9WEG4</accession>
<dbReference type="EMBL" id="CAEQ01002006">
    <property type="protein sequence ID" value="CCD15672.1"/>
    <property type="molecule type" value="Genomic_DNA"/>
</dbReference>
<feature type="compositionally biased region" description="Pro residues" evidence="2">
    <location>
        <begin position="116"/>
        <end position="126"/>
    </location>
</feature>
<reference evidence="4" key="1">
    <citation type="submission" date="2011-07" db="EMBL/GenBank/DDBJ databases">
        <title>Divergent evolution of antigenic variation in African trypanosomes.</title>
        <authorList>
            <person name="Jackson A.P."/>
            <person name="Berry A."/>
            <person name="Allison H.C."/>
            <person name="Burton P."/>
            <person name="Anderson J."/>
            <person name="Aslett M."/>
            <person name="Brown R."/>
            <person name="Corton N."/>
            <person name="Harris D."/>
            <person name="Hauser H."/>
            <person name="Gamble J."/>
            <person name="Gilderthorp R."/>
            <person name="McQuillan J."/>
            <person name="Quail M.A."/>
            <person name="Sanders M."/>
            <person name="Van Tonder A."/>
            <person name="Ginger M.L."/>
            <person name="Donelson J.E."/>
            <person name="Field M.C."/>
            <person name="Barry J.D."/>
            <person name="Berriman M."/>
            <person name="Hertz-Fowler C."/>
        </authorList>
    </citation>
    <scope>NUCLEOTIDE SEQUENCE [LARGE SCALE GENOMIC DNA]</scope>
    <source>
        <strain evidence="4">IL3000</strain>
    </source>
</reference>
<feature type="non-terminal residue" evidence="3">
    <location>
        <position position="414"/>
    </location>
</feature>
<feature type="compositionally biased region" description="Basic and acidic residues" evidence="2">
    <location>
        <begin position="88"/>
        <end position="99"/>
    </location>
</feature>
<feature type="region of interest" description="Disordered" evidence="2">
    <location>
        <begin position="38"/>
        <end position="190"/>
    </location>
</feature>
<evidence type="ECO:0000256" key="1">
    <source>
        <dbReference type="SAM" id="Coils"/>
    </source>
</evidence>
<feature type="coiled-coil region" evidence="1">
    <location>
        <begin position="386"/>
        <end position="413"/>
    </location>
</feature>
<keyword evidence="1" id="KW-0175">Coiled coil</keyword>
<comment type="caution">
    <text evidence="3">The sequence shown here is derived from an EMBL/GenBank/DDBJ whole genome shotgun (WGS) entry which is preliminary data.</text>
</comment>